<sequence length="129" mass="14529">MGFSALPSCTQCVRKNRMCFGYRNEQDMVFRNETGLVIRKVKRKSTDDESTPPSDGDAFAMLDLGALVQHPSRRATLQDEAIMHWLANFNERFFSSGPDTEAGFEYILPVYRSDLSRGGPTVEIINACE</sequence>
<evidence type="ECO:0000313" key="1">
    <source>
        <dbReference type="EMBL" id="KAJ4346777.1"/>
    </source>
</evidence>
<reference evidence="1" key="1">
    <citation type="submission" date="2022-10" db="EMBL/GenBank/DDBJ databases">
        <title>Tapping the CABI collections for fungal endophytes: first genome assemblies for Collariella, Neodidymelliopsis, Ascochyta clinopodiicola, Didymella pomorum, Didymosphaeria variabile, Neocosmospora piperis and Neocucurbitaria cava.</title>
        <authorList>
            <person name="Hill R."/>
        </authorList>
    </citation>
    <scope>NUCLEOTIDE SEQUENCE</scope>
    <source>
        <strain evidence="1">IMI 356815</strain>
    </source>
</reference>
<evidence type="ECO:0000313" key="2">
    <source>
        <dbReference type="Proteomes" id="UP001140513"/>
    </source>
</evidence>
<dbReference type="GeneID" id="80914239"/>
<keyword evidence="2" id="KW-1185">Reference proteome</keyword>
<dbReference type="OrthoDB" id="2991872at2759"/>
<proteinExistence type="predicted"/>
<name>A0A9W9C7E3_9PLEO</name>
<comment type="caution">
    <text evidence="1">The sequence shown here is derived from an EMBL/GenBank/DDBJ whole genome shotgun (WGS) entry which is preliminary data.</text>
</comment>
<dbReference type="InterPro" id="IPR053175">
    <property type="entry name" value="DHMBA_Reg_Transcription_Factor"/>
</dbReference>
<dbReference type="RefSeq" id="XP_056066577.1">
    <property type="nucleotide sequence ID" value="XM_056219450.1"/>
</dbReference>
<dbReference type="PANTHER" id="PTHR38791">
    <property type="entry name" value="ZN(II)2CYS6 TRANSCRIPTION FACTOR (EUROFUNG)-RELATED-RELATED"/>
    <property type="match status" value="1"/>
</dbReference>
<protein>
    <recommendedName>
        <fullName evidence="3">Zn(2)-C6 fungal-type domain-containing protein</fullName>
    </recommendedName>
</protein>
<accession>A0A9W9C7E3</accession>
<gene>
    <name evidence="1" type="ORF">N0V89_010709</name>
</gene>
<organism evidence="1 2">
    <name type="scientific">Didymosphaeria variabile</name>
    <dbReference type="NCBI Taxonomy" id="1932322"/>
    <lineage>
        <taxon>Eukaryota</taxon>
        <taxon>Fungi</taxon>
        <taxon>Dikarya</taxon>
        <taxon>Ascomycota</taxon>
        <taxon>Pezizomycotina</taxon>
        <taxon>Dothideomycetes</taxon>
        <taxon>Pleosporomycetidae</taxon>
        <taxon>Pleosporales</taxon>
        <taxon>Massarineae</taxon>
        <taxon>Didymosphaeriaceae</taxon>
        <taxon>Didymosphaeria</taxon>
    </lineage>
</organism>
<evidence type="ECO:0008006" key="3">
    <source>
        <dbReference type="Google" id="ProtNLM"/>
    </source>
</evidence>
<dbReference type="Proteomes" id="UP001140513">
    <property type="component" value="Unassembled WGS sequence"/>
</dbReference>
<dbReference type="AlphaFoldDB" id="A0A9W9C7E3"/>
<dbReference type="EMBL" id="JAPEUX010000008">
    <property type="protein sequence ID" value="KAJ4346777.1"/>
    <property type="molecule type" value="Genomic_DNA"/>
</dbReference>